<evidence type="ECO:0000256" key="1">
    <source>
        <dbReference type="SAM" id="MobiDB-lite"/>
    </source>
</evidence>
<dbReference type="Proteomes" id="UP000610960">
    <property type="component" value="Unassembled WGS sequence"/>
</dbReference>
<accession>A0A830GX99</accession>
<gene>
    <name evidence="2" type="ORF">GCM10007981_17940</name>
</gene>
<dbReference type="AlphaFoldDB" id="A0A830GX99"/>
<keyword evidence="3" id="KW-1185">Reference proteome</keyword>
<sequence length="87" mass="10079">MRQAERGKYTETAKLMLNYLKDKDMSEIRKFIGLLKWVMDAIENVNVDSNINNFESLLDLYIKNSTTNQGYSGYPRHQGGSHGYNRS</sequence>
<proteinExistence type="predicted"/>
<organism evidence="2 3">
    <name type="scientific">Thermocladium modestius</name>
    <dbReference type="NCBI Taxonomy" id="62609"/>
    <lineage>
        <taxon>Archaea</taxon>
        <taxon>Thermoproteota</taxon>
        <taxon>Thermoprotei</taxon>
        <taxon>Thermoproteales</taxon>
        <taxon>Thermoproteaceae</taxon>
        <taxon>Thermocladium</taxon>
    </lineage>
</organism>
<feature type="region of interest" description="Disordered" evidence="1">
    <location>
        <begin position="66"/>
        <end position="87"/>
    </location>
</feature>
<reference evidence="2" key="2">
    <citation type="submission" date="2020-09" db="EMBL/GenBank/DDBJ databases">
        <authorList>
            <person name="Sun Q."/>
            <person name="Ohkuma M."/>
        </authorList>
    </citation>
    <scope>NUCLEOTIDE SEQUENCE</scope>
    <source>
        <strain evidence="2">JCM 10088</strain>
    </source>
</reference>
<name>A0A830GX99_9CREN</name>
<comment type="caution">
    <text evidence="2">The sequence shown here is derived from an EMBL/GenBank/DDBJ whole genome shotgun (WGS) entry which is preliminary data.</text>
</comment>
<evidence type="ECO:0000313" key="3">
    <source>
        <dbReference type="Proteomes" id="UP000610960"/>
    </source>
</evidence>
<evidence type="ECO:0000313" key="2">
    <source>
        <dbReference type="EMBL" id="GGP22326.1"/>
    </source>
</evidence>
<reference evidence="2" key="1">
    <citation type="journal article" date="2014" name="Int. J. Syst. Evol. Microbiol.">
        <title>Complete genome sequence of Corynebacterium casei LMG S-19264T (=DSM 44701T), isolated from a smear-ripened cheese.</title>
        <authorList>
            <consortium name="US DOE Joint Genome Institute (JGI-PGF)"/>
            <person name="Walter F."/>
            <person name="Albersmeier A."/>
            <person name="Kalinowski J."/>
            <person name="Ruckert C."/>
        </authorList>
    </citation>
    <scope>NUCLEOTIDE SEQUENCE</scope>
    <source>
        <strain evidence="2">JCM 10088</strain>
    </source>
</reference>
<dbReference type="EMBL" id="BMNL01000004">
    <property type="protein sequence ID" value="GGP22326.1"/>
    <property type="molecule type" value="Genomic_DNA"/>
</dbReference>
<protein>
    <submittedName>
        <fullName evidence="2">Uncharacterized protein</fullName>
    </submittedName>
</protein>